<dbReference type="InterPro" id="IPR013352">
    <property type="entry name" value="Fe_hydrogenase_subset"/>
</dbReference>
<evidence type="ECO:0000259" key="10">
    <source>
        <dbReference type="PROSITE" id="PS51379"/>
    </source>
</evidence>
<dbReference type="InterPro" id="IPR009016">
    <property type="entry name" value="Fe_hydrogenase"/>
</dbReference>
<sequence length="588" mass="64749">MTETMITLTIDSETVQVPKGTTVLKAAEKLGIHIPRLCYHPKLSLEGSCRICVVQVEGFSSFLTACSHEVWEGMKVQTNSPEIRQARRDIVELLLDNHPMDCQTCDRDGICELQKQAYRLGVRERLFEGKRKRFPIDDASESVVRTPEKCILCGRCIRVCKEVQGVHNLSQHGRGFETVVGPANLGKMDDSACIQCGQCINVCPTAAFLEKDHTERVWQALALPRDVKHIVVQPAPSIRAAIGECFGMPIGTPVTGKLITALRRLGFDAVFDTNFGADLTIIEEANEFLRRMSGEGPLPLLTSCSPGWVSFLEKFYPEMIPFTSTCKSPMSMLSTLSKTHYAEKKGLRPDQVYMVAIMPCVAKKFEAARPEHAMEDGTPYTDAVLTTRELAWMIKSYGIDFQNLPDGEFDRPLGISSGAADIFGATGGVMEAALRTAAVKLTGDELGPLVFEDVRGVTGIKEATLTLDGKEINIAVSNGLTNAKTLLEAVKSGGKQYHLIEIMACPGGCVAGGGQPYPPFDMDVLDPQLPKLRAKALYQIDHDKQLRRSHENPAIEHLYQEFLGEPNGEKAHALLHTHYHARMPRGIK</sequence>
<dbReference type="InterPro" id="IPR003149">
    <property type="entry name" value="Fe_hydrogenase_ssu"/>
</dbReference>
<keyword evidence="2" id="KW-0004">4Fe-4S</keyword>
<feature type="domain" description="4Fe-4S ferredoxin-type" evidence="10">
    <location>
        <begin position="184"/>
        <end position="213"/>
    </location>
</feature>
<reference evidence="12" key="1">
    <citation type="journal article" date="2023" name="Int. J. Syst. Evol. Microbiol.">
        <title>Mesoterricola silvestris gen. nov., sp. nov., Mesoterricola sediminis sp. nov., Geothrix oryzae sp. nov., Geothrix edaphica sp. nov., Geothrix rubra sp. nov., and Geothrix limicola sp. nov., six novel members of Acidobacteriota isolated from soils.</title>
        <authorList>
            <person name="Itoh H."/>
            <person name="Sugisawa Y."/>
            <person name="Mise K."/>
            <person name="Xu Z."/>
            <person name="Kuniyasu M."/>
            <person name="Ushijima N."/>
            <person name="Kawano K."/>
            <person name="Kobayashi E."/>
            <person name="Shiratori Y."/>
            <person name="Masuda Y."/>
            <person name="Senoo K."/>
        </authorList>
    </citation>
    <scope>NUCLEOTIDE SEQUENCE</scope>
    <source>
        <strain evidence="12">W786</strain>
    </source>
</reference>
<dbReference type="InterPro" id="IPR000283">
    <property type="entry name" value="NADH_UbQ_OxRdtase_75kDa_su_CS"/>
</dbReference>
<evidence type="ECO:0000256" key="8">
    <source>
        <dbReference type="ARBA" id="ARBA00023014"/>
    </source>
</evidence>
<dbReference type="FunFam" id="3.30.70.20:FF:000035">
    <property type="entry name" value="Iron hydrogenase 1"/>
    <property type="match status" value="1"/>
</dbReference>
<dbReference type="RefSeq" id="WP_243335339.1">
    <property type="nucleotide sequence ID" value="NZ_AP027081.1"/>
</dbReference>
<dbReference type="NCBIfam" id="TIGR02512">
    <property type="entry name" value="FeFe_hydrog_A"/>
    <property type="match status" value="1"/>
</dbReference>
<dbReference type="PANTHER" id="PTHR11615">
    <property type="entry name" value="NITRATE, FORMATE, IRON DEHYDROGENASE"/>
    <property type="match status" value="1"/>
</dbReference>
<dbReference type="SMART" id="SM00929">
    <property type="entry name" value="NADH-G_4Fe-4S_3"/>
    <property type="match status" value="1"/>
</dbReference>
<dbReference type="CDD" id="cd00207">
    <property type="entry name" value="fer2"/>
    <property type="match status" value="1"/>
</dbReference>
<dbReference type="PROSITE" id="PS00198">
    <property type="entry name" value="4FE4S_FER_1"/>
    <property type="match status" value="1"/>
</dbReference>
<keyword evidence="7" id="KW-0408">Iron</keyword>
<comment type="cofactor">
    <cofactor evidence="1">
        <name>[4Fe-4S] cluster</name>
        <dbReference type="ChEBI" id="CHEBI:49883"/>
    </cofactor>
</comment>
<dbReference type="InterPro" id="IPR049830">
    <property type="entry name" value="HndD"/>
</dbReference>
<dbReference type="GO" id="GO:0051537">
    <property type="term" value="F:2 iron, 2 sulfur cluster binding"/>
    <property type="evidence" value="ECO:0007669"/>
    <property type="project" value="UniProtKB-KW"/>
</dbReference>
<name>A0AA48KBP7_9BACT</name>
<protein>
    <submittedName>
        <fullName evidence="12">Ferredoxin</fullName>
    </submittedName>
</protein>
<dbReference type="SUPFAM" id="SSF54862">
    <property type="entry name" value="4Fe-4S ferredoxins"/>
    <property type="match status" value="1"/>
</dbReference>
<keyword evidence="8" id="KW-0411">Iron-sulfur</keyword>
<dbReference type="InterPro" id="IPR036991">
    <property type="entry name" value="Fe_hydrogenase_ssu_sf"/>
</dbReference>
<feature type="domain" description="4Fe-4S ferredoxin-type" evidence="10">
    <location>
        <begin position="141"/>
        <end position="172"/>
    </location>
</feature>
<dbReference type="InterPro" id="IPR036010">
    <property type="entry name" value="2Fe-2S_ferredoxin-like_sf"/>
</dbReference>
<evidence type="ECO:0000256" key="6">
    <source>
        <dbReference type="ARBA" id="ARBA00023002"/>
    </source>
</evidence>
<dbReference type="InterPro" id="IPR050340">
    <property type="entry name" value="Cytosolic_Fe-S_CAF"/>
</dbReference>
<dbReference type="InterPro" id="IPR017896">
    <property type="entry name" value="4Fe4S_Fe-S-bd"/>
</dbReference>
<evidence type="ECO:0000259" key="9">
    <source>
        <dbReference type="PROSITE" id="PS51085"/>
    </source>
</evidence>
<dbReference type="GO" id="GO:0008901">
    <property type="term" value="F:ferredoxin hydrogenase activity"/>
    <property type="evidence" value="ECO:0007669"/>
    <property type="project" value="InterPro"/>
</dbReference>
<keyword evidence="6" id="KW-0560">Oxidoreductase</keyword>
<dbReference type="Pfam" id="PF13510">
    <property type="entry name" value="Fer2_4"/>
    <property type="match status" value="1"/>
</dbReference>
<dbReference type="Pfam" id="PF12838">
    <property type="entry name" value="Fer4_7"/>
    <property type="match status" value="1"/>
</dbReference>
<dbReference type="Pfam" id="PF02256">
    <property type="entry name" value="Fe_hyd_SSU"/>
    <property type="match status" value="1"/>
</dbReference>
<evidence type="ECO:0000259" key="11">
    <source>
        <dbReference type="PROSITE" id="PS51839"/>
    </source>
</evidence>
<keyword evidence="13" id="KW-1185">Reference proteome</keyword>
<dbReference type="PROSITE" id="PS00641">
    <property type="entry name" value="COMPLEX1_75K_1"/>
    <property type="match status" value="1"/>
</dbReference>
<gene>
    <name evidence="12" type="ORF">METESE_12970</name>
</gene>
<dbReference type="Gene3D" id="3.10.20.740">
    <property type="match status" value="1"/>
</dbReference>
<dbReference type="SUPFAM" id="SSF54292">
    <property type="entry name" value="2Fe-2S ferredoxin-like"/>
    <property type="match status" value="1"/>
</dbReference>
<dbReference type="FunFam" id="3.10.20.740:FF:000005">
    <property type="entry name" value="NADH:ubiquinone oxidoreductase subunit"/>
    <property type="match status" value="1"/>
</dbReference>
<evidence type="ECO:0000256" key="2">
    <source>
        <dbReference type="ARBA" id="ARBA00022485"/>
    </source>
</evidence>
<dbReference type="GO" id="GO:0051539">
    <property type="term" value="F:4 iron, 4 sulfur cluster binding"/>
    <property type="evidence" value="ECO:0007669"/>
    <property type="project" value="UniProtKB-KW"/>
</dbReference>
<dbReference type="GO" id="GO:0042773">
    <property type="term" value="P:ATP synthesis coupled electron transport"/>
    <property type="evidence" value="ECO:0007669"/>
    <property type="project" value="InterPro"/>
</dbReference>
<dbReference type="Gene3D" id="3.40.50.1780">
    <property type="match status" value="1"/>
</dbReference>
<keyword evidence="4" id="KW-0479">Metal-binding</keyword>
<feature type="domain" description="4Fe-4S His(Cys)3-ligated-type" evidence="11">
    <location>
        <begin position="82"/>
        <end position="121"/>
    </location>
</feature>
<evidence type="ECO:0000313" key="12">
    <source>
        <dbReference type="EMBL" id="BDU76339.1"/>
    </source>
</evidence>
<evidence type="ECO:0000256" key="3">
    <source>
        <dbReference type="ARBA" id="ARBA00022714"/>
    </source>
</evidence>
<dbReference type="InterPro" id="IPR019574">
    <property type="entry name" value="NADH_UbQ_OxRdtase_Gsu_4Fe4S-bd"/>
</dbReference>
<evidence type="ECO:0000313" key="13">
    <source>
        <dbReference type="Proteomes" id="UP001228113"/>
    </source>
</evidence>
<dbReference type="GO" id="GO:0005506">
    <property type="term" value="F:iron ion binding"/>
    <property type="evidence" value="ECO:0007669"/>
    <property type="project" value="InterPro"/>
</dbReference>
<dbReference type="InterPro" id="IPR004108">
    <property type="entry name" value="Fe_hydrogenase_lsu_C"/>
</dbReference>
<keyword evidence="3" id="KW-0001">2Fe-2S</keyword>
<dbReference type="AlphaFoldDB" id="A0AA48KBP7"/>
<evidence type="ECO:0000256" key="1">
    <source>
        <dbReference type="ARBA" id="ARBA00001966"/>
    </source>
</evidence>
<dbReference type="GO" id="GO:0016020">
    <property type="term" value="C:membrane"/>
    <property type="evidence" value="ECO:0007669"/>
    <property type="project" value="InterPro"/>
</dbReference>
<dbReference type="Gene3D" id="4.10.260.20">
    <property type="entry name" value="Iron hydrogenase, small subunit"/>
    <property type="match status" value="1"/>
</dbReference>
<dbReference type="PROSITE" id="PS51379">
    <property type="entry name" value="4FE4S_FER_2"/>
    <property type="match status" value="2"/>
</dbReference>
<dbReference type="KEGG" id="msea:METESE_12970"/>
<dbReference type="InterPro" id="IPR001041">
    <property type="entry name" value="2Fe-2S_ferredoxin-type"/>
</dbReference>
<evidence type="ECO:0000256" key="4">
    <source>
        <dbReference type="ARBA" id="ARBA00022723"/>
    </source>
</evidence>
<dbReference type="EMBL" id="AP027081">
    <property type="protein sequence ID" value="BDU76339.1"/>
    <property type="molecule type" value="Genomic_DNA"/>
</dbReference>
<dbReference type="Pfam" id="PF02906">
    <property type="entry name" value="Fe_hyd_lg_C"/>
    <property type="match status" value="1"/>
</dbReference>
<proteinExistence type="predicted"/>
<dbReference type="Pfam" id="PF10588">
    <property type="entry name" value="NADH-G_4Fe-4S_3"/>
    <property type="match status" value="1"/>
</dbReference>
<dbReference type="Gene3D" id="3.30.70.20">
    <property type="match status" value="1"/>
</dbReference>
<dbReference type="GO" id="GO:0008137">
    <property type="term" value="F:NADH dehydrogenase (ubiquinone) activity"/>
    <property type="evidence" value="ECO:0007669"/>
    <property type="project" value="InterPro"/>
</dbReference>
<keyword evidence="5" id="KW-0677">Repeat</keyword>
<evidence type="ECO:0000256" key="7">
    <source>
        <dbReference type="ARBA" id="ARBA00023004"/>
    </source>
</evidence>
<dbReference type="SUPFAM" id="SSF53920">
    <property type="entry name" value="Fe-only hydrogenase"/>
    <property type="match status" value="1"/>
</dbReference>
<evidence type="ECO:0000256" key="5">
    <source>
        <dbReference type="ARBA" id="ARBA00022737"/>
    </source>
</evidence>
<dbReference type="InterPro" id="IPR017900">
    <property type="entry name" value="4Fe4S_Fe_S_CS"/>
</dbReference>
<accession>A0AA48KBP7</accession>
<dbReference type="PROSITE" id="PS51085">
    <property type="entry name" value="2FE2S_FER_2"/>
    <property type="match status" value="1"/>
</dbReference>
<dbReference type="PROSITE" id="PS51839">
    <property type="entry name" value="4FE4S_HC3"/>
    <property type="match status" value="1"/>
</dbReference>
<dbReference type="Proteomes" id="UP001228113">
    <property type="component" value="Chromosome"/>
</dbReference>
<organism evidence="12 13">
    <name type="scientific">Mesoterricola sediminis</name>
    <dbReference type="NCBI Taxonomy" id="2927980"/>
    <lineage>
        <taxon>Bacteria</taxon>
        <taxon>Pseudomonadati</taxon>
        <taxon>Acidobacteriota</taxon>
        <taxon>Holophagae</taxon>
        <taxon>Holophagales</taxon>
        <taxon>Holophagaceae</taxon>
        <taxon>Mesoterricola</taxon>
    </lineage>
</organism>
<dbReference type="Gene3D" id="3.40.950.10">
    <property type="entry name" value="Fe-only Hydrogenase (Larger Subunit), Chain L, domain 3"/>
    <property type="match status" value="1"/>
</dbReference>
<feature type="domain" description="2Fe-2S ferredoxin-type" evidence="9">
    <location>
        <begin position="4"/>
        <end position="82"/>
    </location>
</feature>
<dbReference type="SMART" id="SM00902">
    <property type="entry name" value="Fe_hyd_SSU"/>
    <property type="match status" value="1"/>
</dbReference>
<dbReference type="NCBIfam" id="NF040763">
    <property type="entry name" value="FeFe_hydrog_A6"/>
    <property type="match status" value="1"/>
</dbReference>